<reference evidence="3 4" key="1">
    <citation type="journal article" date="2018" name="Genome Biol. Evol.">
        <title>Multiple Roots of Fruiting Body Formation in Amoebozoa.</title>
        <authorList>
            <person name="Hillmann F."/>
            <person name="Forbes G."/>
            <person name="Novohradska S."/>
            <person name="Ferling I."/>
            <person name="Riege K."/>
            <person name="Groth M."/>
            <person name="Westermann M."/>
            <person name="Marz M."/>
            <person name="Spaller T."/>
            <person name="Winckler T."/>
            <person name="Schaap P."/>
            <person name="Glockner G."/>
        </authorList>
    </citation>
    <scope>NUCLEOTIDE SEQUENCE [LARGE SCALE GENOMIC DNA]</scope>
    <source>
        <strain evidence="3 4">Jena</strain>
    </source>
</reference>
<evidence type="ECO:0000259" key="2">
    <source>
        <dbReference type="PROSITE" id="PS51205"/>
    </source>
</evidence>
<evidence type="ECO:0000313" key="4">
    <source>
        <dbReference type="Proteomes" id="UP000241769"/>
    </source>
</evidence>
<feature type="region of interest" description="Disordered" evidence="1">
    <location>
        <begin position="155"/>
        <end position="187"/>
    </location>
</feature>
<sequence length="930" mass="105585">MDGMEVVKDNDLDKKVVMRGVLALHSQIKEEQYLSTTDRYVVTHVQKLLAEERKNLKTVILDVQQMQTITEAHSGTPSFSGHQRESSLGANSVGSNNTTPKLSRRATAPVPDTKPKEIISFKKGFKNFFTSTTPNVGPVTESITPEEYTIRRAPSAGLPTNYDASSPVLSRSSGNTPTASPRTSSANIHDLVKPKKIVVDDYHSTIQKPMLRILEKCRNDPRFFSSAIANEGFLSTKKNVNSAASKRLSNSIVTFLFVNCWSVSEECKLLNLLEAMVDEMNSRGFFDDKKTFRMPTFFSEVVSTYIRNTRVREYLSIILQDLLMGHFHQSSDKGDSSDSDYRTGFIDQVLDRITSTVDSLPYGIRILARKLHDVGVSLGWSVEDINTILLRDLLIFSFFMPCLLRPHQYISIYTDSSDAAIAEINKAANYLSAINVNGDFRMTKYFWNVVHGLNQGNDYEKAPSYDDELYPFSTIPKGEFELIIKIISASKMDELSDYSAIIHLIQNAEPIDVSKPEFTALSPTEVKNLLHHFIPYRNTENDTIIVLNRTLIEIIPIPPPTVSDAPIVKEAKKKLFHVLSQLPNLLGVDPSTPVPLCLERQQKYWNKDASSLAAQIYDTVRCLREPNFPRDFSEGNFSRLLREMVQESRDRMDRTEAYKLNIRMLLDVAQIHVTKVNLQKNTLEQNSINSSLDDYKRSVFNVEKELFIEQFKRYLKGECHCGLLEFPQRTCDACGVRSRQIKDFLDLHRDRMENEFFLNQNDDYQIKIALRQLEQNLLCTLHKELFLPVIEDVVLSSKIAGSKGLSPDDFRVPAKLQTDAPWFFAQAELKKINSYAAPYDKYLCVAKCWEILSNCVSMLDDPGPDALWTIMAFVIHAVNIPNFLSNLHYIELYSNLDDLESARMMGIASATMVLVENVKDQGLKPLEDKV</sequence>
<dbReference type="AlphaFoldDB" id="A0A2P6NQ74"/>
<dbReference type="InterPro" id="IPR008936">
    <property type="entry name" value="Rho_GTPase_activation_prot"/>
</dbReference>
<dbReference type="PROSITE" id="PS51205">
    <property type="entry name" value="VPS9"/>
    <property type="match status" value="1"/>
</dbReference>
<accession>A0A2P6NQ74</accession>
<organism evidence="3 4">
    <name type="scientific">Planoprotostelium fungivorum</name>
    <dbReference type="NCBI Taxonomy" id="1890364"/>
    <lineage>
        <taxon>Eukaryota</taxon>
        <taxon>Amoebozoa</taxon>
        <taxon>Evosea</taxon>
        <taxon>Variosea</taxon>
        <taxon>Cavosteliida</taxon>
        <taxon>Cavosteliaceae</taxon>
        <taxon>Planoprotostelium</taxon>
    </lineage>
</organism>
<dbReference type="InterPro" id="IPR003123">
    <property type="entry name" value="VPS9"/>
</dbReference>
<dbReference type="InterPro" id="IPR045046">
    <property type="entry name" value="Vps9-like"/>
</dbReference>
<feature type="domain" description="VPS9" evidence="2">
    <location>
        <begin position="789"/>
        <end position="924"/>
    </location>
</feature>
<feature type="region of interest" description="Disordered" evidence="1">
    <location>
        <begin position="73"/>
        <end position="111"/>
    </location>
</feature>
<dbReference type="STRING" id="1890364.A0A2P6NQ74"/>
<dbReference type="PANTHER" id="PTHR23101:SF112">
    <property type="entry name" value="RASGTPASE-ACTIVATING PROTEIN"/>
    <property type="match status" value="1"/>
</dbReference>
<dbReference type="GO" id="GO:0016192">
    <property type="term" value="P:vesicle-mediated transport"/>
    <property type="evidence" value="ECO:0007669"/>
    <property type="project" value="InterPro"/>
</dbReference>
<dbReference type="Gene3D" id="1.10.506.10">
    <property type="entry name" value="GTPase Activation - p120gap, domain 1"/>
    <property type="match status" value="1"/>
</dbReference>
<dbReference type="Proteomes" id="UP000241769">
    <property type="component" value="Unassembled WGS sequence"/>
</dbReference>
<dbReference type="EMBL" id="MDYQ01000035">
    <property type="protein sequence ID" value="PRP86107.1"/>
    <property type="molecule type" value="Genomic_DNA"/>
</dbReference>
<dbReference type="InParanoid" id="A0A2P6NQ74"/>
<protein>
    <submittedName>
        <fullName evidence="3">RasGTPase-activating protein</fullName>
    </submittedName>
</protein>
<evidence type="ECO:0000256" key="1">
    <source>
        <dbReference type="SAM" id="MobiDB-lite"/>
    </source>
</evidence>
<feature type="compositionally biased region" description="Polar residues" evidence="1">
    <location>
        <begin position="73"/>
        <end position="101"/>
    </location>
</feature>
<name>A0A2P6NQ74_9EUKA</name>
<feature type="compositionally biased region" description="Polar residues" evidence="1">
    <location>
        <begin position="162"/>
        <end position="187"/>
    </location>
</feature>
<dbReference type="SUPFAM" id="SSF48350">
    <property type="entry name" value="GTPase activation domain, GAP"/>
    <property type="match status" value="1"/>
</dbReference>
<evidence type="ECO:0000313" key="3">
    <source>
        <dbReference type="EMBL" id="PRP86107.1"/>
    </source>
</evidence>
<dbReference type="GO" id="GO:0030139">
    <property type="term" value="C:endocytic vesicle"/>
    <property type="evidence" value="ECO:0007669"/>
    <property type="project" value="TreeGrafter"/>
</dbReference>
<dbReference type="InterPro" id="IPR037191">
    <property type="entry name" value="VPS9_dom_sf"/>
</dbReference>
<keyword evidence="4" id="KW-1185">Reference proteome</keyword>
<gene>
    <name evidence="3" type="ORF">PROFUN_03094</name>
</gene>
<dbReference type="SUPFAM" id="SSF109993">
    <property type="entry name" value="VPS9 domain"/>
    <property type="match status" value="1"/>
</dbReference>
<proteinExistence type="predicted"/>
<comment type="caution">
    <text evidence="3">The sequence shown here is derived from an EMBL/GenBank/DDBJ whole genome shotgun (WGS) entry which is preliminary data.</text>
</comment>
<dbReference type="GO" id="GO:0005085">
    <property type="term" value="F:guanyl-nucleotide exchange factor activity"/>
    <property type="evidence" value="ECO:0007669"/>
    <property type="project" value="InterPro"/>
</dbReference>
<dbReference type="PANTHER" id="PTHR23101">
    <property type="entry name" value="RAB GDP/GTP EXCHANGE FACTOR"/>
    <property type="match status" value="1"/>
</dbReference>
<dbReference type="Pfam" id="PF02204">
    <property type="entry name" value="VPS9"/>
    <property type="match status" value="1"/>
</dbReference>
<dbReference type="Gene3D" id="1.20.1050.80">
    <property type="entry name" value="VPS9 domain"/>
    <property type="match status" value="1"/>
</dbReference>
<dbReference type="GO" id="GO:0031267">
    <property type="term" value="F:small GTPase binding"/>
    <property type="evidence" value="ECO:0007669"/>
    <property type="project" value="TreeGrafter"/>
</dbReference>
<dbReference type="GO" id="GO:0005829">
    <property type="term" value="C:cytosol"/>
    <property type="evidence" value="ECO:0007669"/>
    <property type="project" value="TreeGrafter"/>
</dbReference>